<feature type="domain" description="VanZ-like" evidence="1">
    <location>
        <begin position="9"/>
        <end position="87"/>
    </location>
</feature>
<name>A0A7U2S640_FLAPS</name>
<accession>A0A7U2S640</accession>
<organism evidence="2 3">
    <name type="scientific">Flavobacterium psychrophilum</name>
    <dbReference type="NCBI Taxonomy" id="96345"/>
    <lineage>
        <taxon>Bacteria</taxon>
        <taxon>Pseudomonadati</taxon>
        <taxon>Bacteroidota</taxon>
        <taxon>Flavobacteriia</taxon>
        <taxon>Flavobacteriales</taxon>
        <taxon>Flavobacteriaceae</taxon>
        <taxon>Flavobacterium</taxon>
    </lineage>
</organism>
<dbReference type="AlphaFoldDB" id="A0A7U2S640"/>
<sequence>MPKITFSNADKIVHFTFYLGFVILWYRYLVFKEKVLLSNKIVLVLISITFGIAIEFAQKYFTTTRQADILDVLANSAGTLVGIFVATRIFQKNKKPEVFDK</sequence>
<dbReference type="GeneID" id="66551697"/>
<dbReference type="InterPro" id="IPR006976">
    <property type="entry name" value="VanZ-like"/>
</dbReference>
<reference evidence="2 3" key="1">
    <citation type="submission" date="2020-07" db="EMBL/GenBank/DDBJ databases">
        <title>Genomic characterization of Flavobacterium psychrophilum strains.</title>
        <authorList>
            <person name="Castillo D."/>
            <person name="Jorgensen J."/>
            <person name="Middelboe M."/>
        </authorList>
    </citation>
    <scope>NUCLEOTIDE SEQUENCE [LARGE SCALE GENOMIC DNA]</scope>
    <source>
        <strain evidence="2 3">FPS-R7</strain>
    </source>
</reference>
<dbReference type="EMBL" id="CP059075">
    <property type="protein sequence ID" value="QRE04940.1"/>
    <property type="molecule type" value="Genomic_DNA"/>
</dbReference>
<dbReference type="NCBIfam" id="NF037970">
    <property type="entry name" value="vanZ_1"/>
    <property type="match status" value="1"/>
</dbReference>
<dbReference type="Proteomes" id="UP000596329">
    <property type="component" value="Chromosome"/>
</dbReference>
<evidence type="ECO:0000313" key="2">
    <source>
        <dbReference type="EMBL" id="QRE04940.1"/>
    </source>
</evidence>
<evidence type="ECO:0000259" key="1">
    <source>
        <dbReference type="Pfam" id="PF04892"/>
    </source>
</evidence>
<dbReference type="PANTHER" id="PTHR28008:SF1">
    <property type="entry name" value="DOMAIN PROTEIN, PUTATIVE (AFU_ORTHOLOGUE AFUA_3G10980)-RELATED"/>
    <property type="match status" value="1"/>
</dbReference>
<dbReference type="RefSeq" id="WP_011964218.1">
    <property type="nucleotide sequence ID" value="NZ_BJSX01000014.1"/>
</dbReference>
<protein>
    <submittedName>
        <fullName evidence="2">VanZ family protein</fullName>
    </submittedName>
</protein>
<proteinExistence type="predicted"/>
<dbReference type="PANTHER" id="PTHR28008">
    <property type="entry name" value="DOMAIN PROTEIN, PUTATIVE (AFU_ORTHOLOGUE AFUA_3G10980)-RELATED"/>
    <property type="match status" value="1"/>
</dbReference>
<evidence type="ECO:0000313" key="3">
    <source>
        <dbReference type="Proteomes" id="UP000596329"/>
    </source>
</evidence>
<dbReference type="Pfam" id="PF04892">
    <property type="entry name" value="VanZ"/>
    <property type="match status" value="1"/>
</dbReference>
<gene>
    <name evidence="2" type="primary">vanZ</name>
    <name evidence="2" type="ORF">H0H26_04955</name>
</gene>
<dbReference type="OMA" id="HFVFYFV"/>